<organism evidence="3 4">
    <name type="scientific">Aporhodopirellula aestuarii</name>
    <dbReference type="NCBI Taxonomy" id="2950107"/>
    <lineage>
        <taxon>Bacteria</taxon>
        <taxon>Pseudomonadati</taxon>
        <taxon>Planctomycetota</taxon>
        <taxon>Planctomycetia</taxon>
        <taxon>Pirellulales</taxon>
        <taxon>Pirellulaceae</taxon>
        <taxon>Aporhodopirellula</taxon>
    </lineage>
</organism>
<dbReference type="Proteomes" id="UP001202961">
    <property type="component" value="Unassembled WGS sequence"/>
</dbReference>
<comment type="caution">
    <text evidence="3">The sequence shown here is derived from an EMBL/GenBank/DDBJ whole genome shotgun (WGS) entry which is preliminary data.</text>
</comment>
<feature type="chain" id="PRO_5046741463" description="Autotransporter domain-containing protein" evidence="2">
    <location>
        <begin position="23"/>
        <end position="401"/>
    </location>
</feature>
<evidence type="ECO:0000313" key="3">
    <source>
        <dbReference type="EMBL" id="MCM2369890.1"/>
    </source>
</evidence>
<feature type="region of interest" description="Disordered" evidence="1">
    <location>
        <begin position="31"/>
        <end position="66"/>
    </location>
</feature>
<gene>
    <name evidence="3" type="ORF">NB063_04560</name>
</gene>
<keyword evidence="4" id="KW-1185">Reference proteome</keyword>
<sequence>MPRATHAFLAIFACLLPGLAFAQAPPSPAPLSFMDDSTSTLDLNTASRNQPNPPSTNPNRTSDRRSRLARMPKMYGDMLIIGKAYIDDSSFGVDGKTTFPVPGLAKVAENNSPVPQDRIFFIQNHYHNAVQTHQDIISAGEVYAEGNVDRSTLGIEKTFFNKWASLELRLPFLTTGDLTTDSPIAPSNAEFDGVGLTLKSLLYESHNCAVSCGVGSMIPVGDETRFSTSLGSYVLDHETFHLSPFLAGSRTFGDTFFGQGFIQIDFPIDDDDVTATVSGTTYDAGDVAPPTLLHLDGSVGAWLYRNERSRFLTGFASLLELHYTRSISDVETVSFEDPLPITIADFTLGTPGEIELFNLTAGLHFEIRRSTTFRVAAVAPLFDGTRRAFDTEVQFSLNRHF</sequence>
<evidence type="ECO:0000256" key="2">
    <source>
        <dbReference type="SAM" id="SignalP"/>
    </source>
</evidence>
<proteinExistence type="predicted"/>
<feature type="signal peptide" evidence="2">
    <location>
        <begin position="1"/>
        <end position="22"/>
    </location>
</feature>
<evidence type="ECO:0000256" key="1">
    <source>
        <dbReference type="SAM" id="MobiDB-lite"/>
    </source>
</evidence>
<feature type="compositionally biased region" description="Polar residues" evidence="1">
    <location>
        <begin position="35"/>
        <end position="46"/>
    </location>
</feature>
<protein>
    <recommendedName>
        <fullName evidence="5">Autotransporter domain-containing protein</fullName>
    </recommendedName>
</protein>
<accession>A0ABT0TZA3</accession>
<evidence type="ECO:0008006" key="5">
    <source>
        <dbReference type="Google" id="ProtNLM"/>
    </source>
</evidence>
<keyword evidence="2" id="KW-0732">Signal</keyword>
<dbReference type="RefSeq" id="WP_250927561.1">
    <property type="nucleotide sequence ID" value="NZ_JAMQBK010000014.1"/>
</dbReference>
<name>A0ABT0TZA3_9BACT</name>
<dbReference type="EMBL" id="JAMQBK010000014">
    <property type="protein sequence ID" value="MCM2369890.1"/>
    <property type="molecule type" value="Genomic_DNA"/>
</dbReference>
<evidence type="ECO:0000313" key="4">
    <source>
        <dbReference type="Proteomes" id="UP001202961"/>
    </source>
</evidence>
<reference evidence="3 4" key="1">
    <citation type="journal article" date="2022" name="Syst. Appl. Microbiol.">
        <title>Rhodopirellula aestuarii sp. nov., a novel member of the genus Rhodopirellula isolated from brackish sediments collected in the Tagus River estuary, Portugal.</title>
        <authorList>
            <person name="Vitorino I.R."/>
            <person name="Klimek D."/>
            <person name="Calusinska M."/>
            <person name="Lobo-da-Cunha A."/>
            <person name="Vasconcelos V."/>
            <person name="Lage O.M."/>
        </authorList>
    </citation>
    <scope>NUCLEOTIDE SEQUENCE [LARGE SCALE GENOMIC DNA]</scope>
    <source>
        <strain evidence="3 4">ICT_H3.1</strain>
    </source>
</reference>